<dbReference type="KEGG" id="nkf:Nkreftii_002327"/>
<reference evidence="4 5" key="1">
    <citation type="journal article" date="2020" name="ISME J.">
        <title>Enrichment and physiological characterization of a novel comammox Nitrospira indicates ammonium inhibition of complete nitrification.</title>
        <authorList>
            <person name="Sakoula D."/>
            <person name="Koch H."/>
            <person name="Frank J."/>
            <person name="Jetten M.S.M."/>
            <person name="van Kessel M.A.H.J."/>
            <person name="Lucker S."/>
        </authorList>
    </citation>
    <scope>NUCLEOTIDE SEQUENCE [LARGE SCALE GENOMIC DNA]</scope>
    <source>
        <strain evidence="4">Comreactor17</strain>
    </source>
</reference>
<comment type="pathway">
    <text evidence="1">Cofactor biosynthesis; pyrroloquinoline quinone biosynthesis.</text>
</comment>
<dbReference type="InterPro" id="IPR041881">
    <property type="entry name" value="PqqD_sf"/>
</dbReference>
<dbReference type="GO" id="GO:0048038">
    <property type="term" value="F:quinone binding"/>
    <property type="evidence" value="ECO:0007669"/>
    <property type="project" value="InterPro"/>
</dbReference>
<organism evidence="4 5">
    <name type="scientific">Candidatus Nitrospira kreftii</name>
    <dbReference type="NCBI Taxonomy" id="2652173"/>
    <lineage>
        <taxon>Bacteria</taxon>
        <taxon>Pseudomonadati</taxon>
        <taxon>Nitrospirota</taxon>
        <taxon>Nitrospiria</taxon>
        <taxon>Nitrospirales</taxon>
        <taxon>Nitrospiraceae</taxon>
        <taxon>Nitrospira</taxon>
    </lineage>
</organism>
<dbReference type="GO" id="GO:0018189">
    <property type="term" value="P:pyrroloquinoline quinone biosynthetic process"/>
    <property type="evidence" value="ECO:0007669"/>
    <property type="project" value="UniProtKB-UniPathway"/>
</dbReference>
<dbReference type="Gene3D" id="1.10.10.1150">
    <property type="entry name" value="Coenzyme PQQ synthesis protein D (PqqD)"/>
    <property type="match status" value="1"/>
</dbReference>
<evidence type="ECO:0000313" key="4">
    <source>
        <dbReference type="EMBL" id="QPD04553.1"/>
    </source>
</evidence>
<sequence length="93" mass="10596">MNLATIRPRLSRKARLRFDRRTSRHLLVYPETGLELNDTATAIVRLCTGERTIEDMVDHLARAYDQASPGEIRRAVCEFLGVLGDRCLLRGMP</sequence>
<dbReference type="UniPathway" id="UPA00539"/>
<comment type="subunit">
    <text evidence="2">Monomer. Interacts with PqqE.</text>
</comment>
<evidence type="ECO:0000256" key="3">
    <source>
        <dbReference type="ARBA" id="ARBA00022905"/>
    </source>
</evidence>
<dbReference type="AlphaFoldDB" id="A0A7S8FEW2"/>
<dbReference type="InterPro" id="IPR008792">
    <property type="entry name" value="PQQD"/>
</dbReference>
<protein>
    <submittedName>
        <fullName evidence="4">Putative Coenzyme PQQ synthesis protein D</fullName>
    </submittedName>
</protein>
<dbReference type="InterPro" id="IPR022479">
    <property type="entry name" value="PqqD_bac"/>
</dbReference>
<gene>
    <name evidence="4" type="ORF">Nkreftii_002327</name>
</gene>
<dbReference type="NCBIfam" id="TIGR03859">
    <property type="entry name" value="PQQ_PqqD"/>
    <property type="match status" value="1"/>
</dbReference>
<accession>A0A7S8FEW2</accession>
<dbReference type="EMBL" id="CP047423">
    <property type="protein sequence ID" value="QPD04553.1"/>
    <property type="molecule type" value="Genomic_DNA"/>
</dbReference>
<proteinExistence type="predicted"/>
<evidence type="ECO:0000313" key="5">
    <source>
        <dbReference type="Proteomes" id="UP000593737"/>
    </source>
</evidence>
<dbReference type="Proteomes" id="UP000593737">
    <property type="component" value="Chromosome"/>
</dbReference>
<dbReference type="Pfam" id="PF05402">
    <property type="entry name" value="PqqD"/>
    <property type="match status" value="1"/>
</dbReference>
<evidence type="ECO:0000256" key="1">
    <source>
        <dbReference type="ARBA" id="ARBA00004886"/>
    </source>
</evidence>
<keyword evidence="3" id="KW-0884">PQQ biosynthesis</keyword>
<evidence type="ECO:0000256" key="2">
    <source>
        <dbReference type="ARBA" id="ARBA00011741"/>
    </source>
</evidence>
<name>A0A7S8FEW2_9BACT</name>